<protein>
    <submittedName>
        <fullName evidence="1">Uncharacterized protein</fullName>
    </submittedName>
</protein>
<organism evidence="1 2">
    <name type="scientific">Gymnopus androsaceus JB14</name>
    <dbReference type="NCBI Taxonomy" id="1447944"/>
    <lineage>
        <taxon>Eukaryota</taxon>
        <taxon>Fungi</taxon>
        <taxon>Dikarya</taxon>
        <taxon>Basidiomycota</taxon>
        <taxon>Agaricomycotina</taxon>
        <taxon>Agaricomycetes</taxon>
        <taxon>Agaricomycetidae</taxon>
        <taxon>Agaricales</taxon>
        <taxon>Marasmiineae</taxon>
        <taxon>Omphalotaceae</taxon>
        <taxon>Gymnopus</taxon>
    </lineage>
</organism>
<name>A0A6A4HSM8_9AGAR</name>
<evidence type="ECO:0000313" key="1">
    <source>
        <dbReference type="EMBL" id="KAE9401136.1"/>
    </source>
</evidence>
<dbReference type="EMBL" id="ML769449">
    <property type="protein sequence ID" value="KAE9401136.1"/>
    <property type="molecule type" value="Genomic_DNA"/>
</dbReference>
<evidence type="ECO:0000313" key="2">
    <source>
        <dbReference type="Proteomes" id="UP000799118"/>
    </source>
</evidence>
<keyword evidence="2" id="KW-1185">Reference proteome</keyword>
<dbReference type="AlphaFoldDB" id="A0A6A4HSM8"/>
<reference evidence="1" key="1">
    <citation type="journal article" date="2019" name="Environ. Microbiol.">
        <title>Fungal ecological strategies reflected in gene transcription - a case study of two litter decomposers.</title>
        <authorList>
            <person name="Barbi F."/>
            <person name="Kohler A."/>
            <person name="Barry K."/>
            <person name="Baskaran P."/>
            <person name="Daum C."/>
            <person name="Fauchery L."/>
            <person name="Ihrmark K."/>
            <person name="Kuo A."/>
            <person name="LaButti K."/>
            <person name="Lipzen A."/>
            <person name="Morin E."/>
            <person name="Grigoriev I.V."/>
            <person name="Henrissat B."/>
            <person name="Lindahl B."/>
            <person name="Martin F."/>
        </authorList>
    </citation>
    <scope>NUCLEOTIDE SEQUENCE</scope>
    <source>
        <strain evidence="1">JB14</strain>
    </source>
</reference>
<dbReference type="OrthoDB" id="3048541at2759"/>
<gene>
    <name evidence="1" type="ORF">BT96DRAFT_992339</name>
</gene>
<sequence length="129" mass="14114">MILGVCWEHGHCCNLEFSTLVDAKTVLRCLHSDVVHLASEGTVMAVTLLSGQPKEYAACPFCISGTCKHKNAEAHMEILSTTIEAVRDSQVGFFHRLYYIASNGAANQWHGASSLTLTSKLSPESKLYQ</sequence>
<dbReference type="Proteomes" id="UP000799118">
    <property type="component" value="Unassembled WGS sequence"/>
</dbReference>
<proteinExistence type="predicted"/>
<accession>A0A6A4HSM8</accession>